<comment type="catalytic activity">
    <reaction evidence="12">
        <text>L-threonine + hydrogencarbonate + ATP = L-threonylcarbamoyladenylate + diphosphate + H2O</text>
        <dbReference type="Rhea" id="RHEA:36407"/>
        <dbReference type="ChEBI" id="CHEBI:15377"/>
        <dbReference type="ChEBI" id="CHEBI:17544"/>
        <dbReference type="ChEBI" id="CHEBI:30616"/>
        <dbReference type="ChEBI" id="CHEBI:33019"/>
        <dbReference type="ChEBI" id="CHEBI:57926"/>
        <dbReference type="ChEBI" id="CHEBI:73682"/>
        <dbReference type="EC" id="2.7.7.87"/>
    </reaction>
</comment>
<sequence>MSQSQFVSKCTVDALAVAAQSLISGHLVAFPTETVYGLGANATDRGAVAKIYAAKARPTDHPLIVHILSMQAMGDWAEDIPAYAIALARDFWPGPMTLVLKRSPLAQDFITGGQDSVAVRVPDHVVALALLEAFSAVGGKGVVAPSANRFGHVSPTTAQAVCDELSSYLSVDDQILDGGPCAVGVESTIIDCTGSSPKILRPGAITAQMITESTGLDVVTPSDSNDAGKENIRVSGSLEAHYAPAAKVVLDQAPQVGQGFIAMATTTTPDGVIRLASPNKDVEFAQTLYASLRKADELGLSHVVIEQPTGSGIAVAIRDRLMRAANGR</sequence>
<gene>
    <name evidence="14" type="ORF">UFOPK1689_01047</name>
</gene>
<evidence type="ECO:0000256" key="8">
    <source>
        <dbReference type="ARBA" id="ARBA00022695"/>
    </source>
</evidence>
<dbReference type="InterPro" id="IPR050156">
    <property type="entry name" value="TC-AMP_synthase_SUA5"/>
</dbReference>
<dbReference type="GO" id="GO:0000049">
    <property type="term" value="F:tRNA binding"/>
    <property type="evidence" value="ECO:0007669"/>
    <property type="project" value="TreeGrafter"/>
</dbReference>
<dbReference type="Pfam" id="PF03481">
    <property type="entry name" value="Sua5_C"/>
    <property type="match status" value="1"/>
</dbReference>
<evidence type="ECO:0000256" key="12">
    <source>
        <dbReference type="ARBA" id="ARBA00048366"/>
    </source>
</evidence>
<dbReference type="GO" id="GO:0005524">
    <property type="term" value="F:ATP binding"/>
    <property type="evidence" value="ECO:0007669"/>
    <property type="project" value="UniProtKB-KW"/>
</dbReference>
<dbReference type="GO" id="GO:0003725">
    <property type="term" value="F:double-stranded RNA binding"/>
    <property type="evidence" value="ECO:0007669"/>
    <property type="project" value="InterPro"/>
</dbReference>
<evidence type="ECO:0000256" key="3">
    <source>
        <dbReference type="ARBA" id="ARBA00012584"/>
    </source>
</evidence>
<dbReference type="InterPro" id="IPR006070">
    <property type="entry name" value="Sua5-like_dom"/>
</dbReference>
<dbReference type="PANTHER" id="PTHR17490:SF16">
    <property type="entry name" value="THREONYLCARBAMOYL-AMP SYNTHASE"/>
    <property type="match status" value="1"/>
</dbReference>
<reference evidence="14" key="1">
    <citation type="submission" date="2020-05" db="EMBL/GenBank/DDBJ databases">
        <authorList>
            <person name="Chiriac C."/>
            <person name="Salcher M."/>
            <person name="Ghai R."/>
            <person name="Kavagutti S V."/>
        </authorList>
    </citation>
    <scope>NUCLEOTIDE SEQUENCE</scope>
</reference>
<dbReference type="AlphaFoldDB" id="A0A6J6ERP9"/>
<evidence type="ECO:0000259" key="13">
    <source>
        <dbReference type="PROSITE" id="PS51163"/>
    </source>
</evidence>
<accession>A0A6J6ERP9</accession>
<protein>
    <recommendedName>
        <fullName evidence="4">Threonylcarbamoyl-AMP synthase</fullName>
        <ecNumber evidence="3">2.7.7.87</ecNumber>
    </recommendedName>
    <alternativeName>
        <fullName evidence="11">L-threonylcarbamoyladenylate synthase</fullName>
    </alternativeName>
</protein>
<evidence type="ECO:0000256" key="2">
    <source>
        <dbReference type="ARBA" id="ARBA00007663"/>
    </source>
</evidence>
<dbReference type="EC" id="2.7.7.87" evidence="3"/>
<comment type="subcellular location">
    <subcellularLocation>
        <location evidence="1">Cytoplasm</location>
    </subcellularLocation>
</comment>
<dbReference type="Gene3D" id="3.90.870.10">
    <property type="entry name" value="DHBP synthase"/>
    <property type="match status" value="1"/>
</dbReference>
<dbReference type="InterPro" id="IPR038385">
    <property type="entry name" value="Sua5/YwlC_C"/>
</dbReference>
<keyword evidence="7" id="KW-0819">tRNA processing</keyword>
<dbReference type="SUPFAM" id="SSF55821">
    <property type="entry name" value="YrdC/RibB"/>
    <property type="match status" value="1"/>
</dbReference>
<evidence type="ECO:0000256" key="7">
    <source>
        <dbReference type="ARBA" id="ARBA00022694"/>
    </source>
</evidence>
<evidence type="ECO:0000313" key="14">
    <source>
        <dbReference type="EMBL" id="CAB4577243.1"/>
    </source>
</evidence>
<name>A0A6J6ERP9_9ZZZZ</name>
<keyword evidence="6" id="KW-0808">Transferase</keyword>
<dbReference type="GO" id="GO:0061710">
    <property type="term" value="F:L-threonylcarbamoyladenylate synthase"/>
    <property type="evidence" value="ECO:0007669"/>
    <property type="project" value="UniProtKB-EC"/>
</dbReference>
<keyword evidence="5" id="KW-0963">Cytoplasm</keyword>
<dbReference type="InterPro" id="IPR005145">
    <property type="entry name" value="Sua5_C"/>
</dbReference>
<keyword evidence="9" id="KW-0547">Nucleotide-binding</keyword>
<organism evidence="14">
    <name type="scientific">freshwater metagenome</name>
    <dbReference type="NCBI Taxonomy" id="449393"/>
    <lineage>
        <taxon>unclassified sequences</taxon>
        <taxon>metagenomes</taxon>
        <taxon>ecological metagenomes</taxon>
    </lineage>
</organism>
<dbReference type="InterPro" id="IPR017945">
    <property type="entry name" value="DHBP_synth_RibB-like_a/b_dom"/>
</dbReference>
<proteinExistence type="inferred from homology"/>
<dbReference type="PIRSF" id="PIRSF004930">
    <property type="entry name" value="Tln_factor_SUA5"/>
    <property type="match status" value="1"/>
</dbReference>
<dbReference type="FunFam" id="3.90.870.10:FF:000009">
    <property type="entry name" value="Threonylcarbamoyl-AMP synthase, putative"/>
    <property type="match status" value="1"/>
</dbReference>
<dbReference type="Pfam" id="PF01300">
    <property type="entry name" value="Sua5_yciO_yrdC"/>
    <property type="match status" value="1"/>
</dbReference>
<dbReference type="PANTHER" id="PTHR17490">
    <property type="entry name" value="SUA5"/>
    <property type="match status" value="1"/>
</dbReference>
<keyword evidence="10" id="KW-0067">ATP-binding</keyword>
<feature type="domain" description="YrdC-like" evidence="13">
    <location>
        <begin position="12"/>
        <end position="205"/>
    </location>
</feature>
<comment type="similarity">
    <text evidence="2">Belongs to the SUA5 family.</text>
</comment>
<dbReference type="GO" id="GO:0006450">
    <property type="term" value="P:regulation of translational fidelity"/>
    <property type="evidence" value="ECO:0007669"/>
    <property type="project" value="TreeGrafter"/>
</dbReference>
<evidence type="ECO:0000256" key="9">
    <source>
        <dbReference type="ARBA" id="ARBA00022741"/>
    </source>
</evidence>
<dbReference type="PROSITE" id="PS51163">
    <property type="entry name" value="YRDC"/>
    <property type="match status" value="1"/>
</dbReference>
<dbReference type="InterPro" id="IPR010923">
    <property type="entry name" value="T(6)A37_SUA5"/>
</dbReference>
<evidence type="ECO:0000256" key="5">
    <source>
        <dbReference type="ARBA" id="ARBA00022490"/>
    </source>
</evidence>
<dbReference type="Gene3D" id="3.40.50.11030">
    <property type="entry name" value="Threonylcarbamoyl-AMP synthase, C-terminal domain"/>
    <property type="match status" value="1"/>
</dbReference>
<evidence type="ECO:0000256" key="11">
    <source>
        <dbReference type="ARBA" id="ARBA00029774"/>
    </source>
</evidence>
<dbReference type="NCBIfam" id="TIGR00057">
    <property type="entry name" value="L-threonylcarbamoyladenylate synthase"/>
    <property type="match status" value="1"/>
</dbReference>
<dbReference type="GO" id="GO:0005737">
    <property type="term" value="C:cytoplasm"/>
    <property type="evidence" value="ECO:0007669"/>
    <property type="project" value="UniProtKB-SubCell"/>
</dbReference>
<evidence type="ECO:0000256" key="6">
    <source>
        <dbReference type="ARBA" id="ARBA00022679"/>
    </source>
</evidence>
<keyword evidence="8" id="KW-0548">Nucleotidyltransferase</keyword>
<dbReference type="EMBL" id="CAEZTN010000053">
    <property type="protein sequence ID" value="CAB4577243.1"/>
    <property type="molecule type" value="Genomic_DNA"/>
</dbReference>
<dbReference type="GO" id="GO:0008033">
    <property type="term" value="P:tRNA processing"/>
    <property type="evidence" value="ECO:0007669"/>
    <property type="project" value="UniProtKB-KW"/>
</dbReference>
<evidence type="ECO:0000256" key="4">
    <source>
        <dbReference type="ARBA" id="ARBA00015492"/>
    </source>
</evidence>
<evidence type="ECO:0000256" key="10">
    <source>
        <dbReference type="ARBA" id="ARBA00022840"/>
    </source>
</evidence>
<evidence type="ECO:0000256" key="1">
    <source>
        <dbReference type="ARBA" id="ARBA00004496"/>
    </source>
</evidence>